<dbReference type="OrthoDB" id="9792579at2"/>
<evidence type="ECO:0000256" key="7">
    <source>
        <dbReference type="SAM" id="Phobius"/>
    </source>
</evidence>
<keyword evidence="3 7" id="KW-0812">Transmembrane</keyword>
<evidence type="ECO:0000256" key="3">
    <source>
        <dbReference type="ARBA" id="ARBA00022692"/>
    </source>
</evidence>
<dbReference type="EMBL" id="NMQT01000190">
    <property type="protein sequence ID" value="OXM44281.1"/>
    <property type="molecule type" value="Genomic_DNA"/>
</dbReference>
<feature type="transmembrane region" description="Helical" evidence="7">
    <location>
        <begin position="274"/>
        <end position="291"/>
    </location>
</feature>
<dbReference type="PANTHER" id="PTHR43370:SF1">
    <property type="entry name" value="GUANOSINE ABC TRANSPORTER PERMEASE PROTEIN NUPQ"/>
    <property type="match status" value="1"/>
</dbReference>
<dbReference type="Proteomes" id="UP000215223">
    <property type="component" value="Unassembled WGS sequence"/>
</dbReference>
<comment type="subcellular location">
    <subcellularLocation>
        <location evidence="1">Cell membrane</location>
        <topology evidence="1">Multi-pass membrane protein</topology>
    </subcellularLocation>
</comment>
<dbReference type="CDD" id="cd06580">
    <property type="entry name" value="TM_PBP1_transp_TpRbsC_like"/>
    <property type="match status" value="1"/>
</dbReference>
<feature type="transmembrane region" description="Helical" evidence="7">
    <location>
        <begin position="192"/>
        <end position="211"/>
    </location>
</feature>
<keyword evidence="2" id="KW-1003">Cell membrane</keyword>
<protein>
    <recommendedName>
        <fullName evidence="10">ABC transporter permease</fullName>
    </recommendedName>
</protein>
<name>A0A229RCV8_9PSEU</name>
<dbReference type="Pfam" id="PF02653">
    <property type="entry name" value="BPD_transp_2"/>
    <property type="match status" value="1"/>
</dbReference>
<organism evidence="8 9">
    <name type="scientific">Amycolatopsis thailandensis</name>
    <dbReference type="NCBI Taxonomy" id="589330"/>
    <lineage>
        <taxon>Bacteria</taxon>
        <taxon>Bacillati</taxon>
        <taxon>Actinomycetota</taxon>
        <taxon>Actinomycetes</taxon>
        <taxon>Pseudonocardiales</taxon>
        <taxon>Pseudonocardiaceae</taxon>
        <taxon>Amycolatopsis</taxon>
    </lineage>
</organism>
<dbReference type="AlphaFoldDB" id="A0A229RCV8"/>
<comment type="caution">
    <text evidence="8">The sequence shown here is derived from an EMBL/GenBank/DDBJ whole genome shotgun (WGS) entry which is preliminary data.</text>
</comment>
<dbReference type="GO" id="GO:0005886">
    <property type="term" value="C:plasma membrane"/>
    <property type="evidence" value="ECO:0007669"/>
    <property type="project" value="UniProtKB-SubCell"/>
</dbReference>
<dbReference type="InterPro" id="IPR001851">
    <property type="entry name" value="ABC_transp_permease"/>
</dbReference>
<accession>A0A229RCV8</accession>
<reference evidence="8 9" key="1">
    <citation type="submission" date="2017-07" db="EMBL/GenBank/DDBJ databases">
        <title>Amycolatopsis thailandensis Genome sequencing and assembly.</title>
        <authorList>
            <person name="Kaur N."/>
            <person name="Mayilraj S."/>
        </authorList>
    </citation>
    <scope>NUCLEOTIDE SEQUENCE [LARGE SCALE GENOMIC DNA]</scope>
    <source>
        <strain evidence="8 9">JCM 16380</strain>
    </source>
</reference>
<proteinExistence type="predicted"/>
<keyword evidence="5 7" id="KW-0472">Membrane</keyword>
<keyword evidence="4 7" id="KW-1133">Transmembrane helix</keyword>
<evidence type="ECO:0000256" key="4">
    <source>
        <dbReference type="ARBA" id="ARBA00022989"/>
    </source>
</evidence>
<feature type="transmembrane region" description="Helical" evidence="7">
    <location>
        <begin position="217"/>
        <end position="236"/>
    </location>
</feature>
<dbReference type="RefSeq" id="WP_093939233.1">
    <property type="nucleotide sequence ID" value="NZ_NMQT01000190.1"/>
</dbReference>
<feature type="region of interest" description="Disordered" evidence="6">
    <location>
        <begin position="297"/>
        <end position="338"/>
    </location>
</feature>
<evidence type="ECO:0000256" key="2">
    <source>
        <dbReference type="ARBA" id="ARBA00022475"/>
    </source>
</evidence>
<sequence length="338" mass="33756">MAEFLTLLLGAAFVAAAPLILAGLGEMVLERSGAGFNLGLEGIMLVGALAGVLGSAAAGPWIGLLTGLAAGVAGGLLYAVSVALGLDVVLTGIAISIVGAGVSTYAFEVIAPAGRTNISAPLLPRLSVPGLAELPVIGPPLRELSVGMWLAIAVAIVAAWALRSTRAGLRLRSAAEHDTAVQRGIAVARYRLVAALIAGGLAGAAGTVLAVSTIGTFTPGMTGGRGFLVLAVVIIGRQRPGGVVAGAALFAVMDGLALLAQTRDLGLPTEAYHALPYLTALIVLCAHARWLHRRGATTISDGPGMTRSSVPPGAGVPSPGTIDSPPHPKGVFHGRPDS</sequence>
<dbReference type="GO" id="GO:0022857">
    <property type="term" value="F:transmembrane transporter activity"/>
    <property type="evidence" value="ECO:0007669"/>
    <property type="project" value="InterPro"/>
</dbReference>
<feature type="transmembrane region" description="Helical" evidence="7">
    <location>
        <begin position="144"/>
        <end position="162"/>
    </location>
</feature>
<evidence type="ECO:0000256" key="6">
    <source>
        <dbReference type="SAM" id="MobiDB-lite"/>
    </source>
</evidence>
<feature type="transmembrane region" description="Helical" evidence="7">
    <location>
        <begin position="38"/>
        <end position="64"/>
    </location>
</feature>
<evidence type="ECO:0000256" key="5">
    <source>
        <dbReference type="ARBA" id="ARBA00023136"/>
    </source>
</evidence>
<evidence type="ECO:0000313" key="9">
    <source>
        <dbReference type="Proteomes" id="UP000215223"/>
    </source>
</evidence>
<dbReference type="PANTHER" id="PTHR43370">
    <property type="entry name" value="SUGAR ABC TRANSPORTER INTEGRAL MEMBRANE PROTEIN-RELATED"/>
    <property type="match status" value="1"/>
</dbReference>
<evidence type="ECO:0008006" key="10">
    <source>
        <dbReference type="Google" id="ProtNLM"/>
    </source>
</evidence>
<gene>
    <name evidence="8" type="ORF">CFP71_40725</name>
</gene>
<feature type="transmembrane region" description="Helical" evidence="7">
    <location>
        <begin position="243"/>
        <end position="262"/>
    </location>
</feature>
<feature type="compositionally biased region" description="Low complexity" evidence="6">
    <location>
        <begin position="308"/>
        <end position="320"/>
    </location>
</feature>
<evidence type="ECO:0000313" key="8">
    <source>
        <dbReference type="EMBL" id="OXM44281.1"/>
    </source>
</evidence>
<evidence type="ECO:0000256" key="1">
    <source>
        <dbReference type="ARBA" id="ARBA00004651"/>
    </source>
</evidence>
<keyword evidence="9" id="KW-1185">Reference proteome</keyword>